<protein>
    <submittedName>
        <fullName evidence="5">Poly(3-hydroxyalkanoate) polymerase subunit PhaC</fullName>
        <ecNumber evidence="5">2.3.1.-</ecNumber>
    </submittedName>
</protein>
<evidence type="ECO:0000256" key="1">
    <source>
        <dbReference type="ARBA" id="ARBA00022679"/>
    </source>
</evidence>
<organism evidence="5">
    <name type="scientific">Paraconexibacter sp. AEG42_29</name>
    <dbReference type="NCBI Taxonomy" id="2997339"/>
    <lineage>
        <taxon>Bacteria</taxon>
        <taxon>Bacillati</taxon>
        <taxon>Actinomycetota</taxon>
        <taxon>Thermoleophilia</taxon>
        <taxon>Solirubrobacterales</taxon>
        <taxon>Paraconexibacteraceae</taxon>
        <taxon>Paraconexibacter</taxon>
    </lineage>
</organism>
<accession>A0AAU7AZ71</accession>
<dbReference type="PANTHER" id="PTHR36837:SF5">
    <property type="entry name" value="POLY-3-HYDROXYBUTYRATE SYNTHASE"/>
    <property type="match status" value="1"/>
</dbReference>
<feature type="domain" description="Poly-beta-hydroxybutyrate polymerase N-terminal" evidence="4">
    <location>
        <begin position="70"/>
        <end position="237"/>
    </location>
</feature>
<gene>
    <name evidence="5" type="primary">phaC_1</name>
    <name evidence="5" type="ORF">DSM112329_03794</name>
</gene>
<name>A0AAU7AZ71_9ACTN</name>
<dbReference type="InterPro" id="IPR010941">
    <property type="entry name" value="PhaC_N"/>
</dbReference>
<proteinExistence type="predicted"/>
<evidence type="ECO:0000256" key="3">
    <source>
        <dbReference type="SAM" id="MobiDB-lite"/>
    </source>
</evidence>
<evidence type="ECO:0000313" key="5">
    <source>
        <dbReference type="EMBL" id="XAY06916.1"/>
    </source>
</evidence>
<feature type="region of interest" description="Disordered" evidence="3">
    <location>
        <begin position="532"/>
        <end position="561"/>
    </location>
</feature>
<dbReference type="Pfam" id="PF07167">
    <property type="entry name" value="PhaC_N"/>
    <property type="match status" value="1"/>
</dbReference>
<dbReference type="Gene3D" id="3.40.50.1820">
    <property type="entry name" value="alpha/beta hydrolase"/>
    <property type="match status" value="1"/>
</dbReference>
<dbReference type="EMBL" id="CP114014">
    <property type="protein sequence ID" value="XAY06916.1"/>
    <property type="molecule type" value="Genomic_DNA"/>
</dbReference>
<dbReference type="SUPFAM" id="SSF53474">
    <property type="entry name" value="alpha/beta-Hydrolases"/>
    <property type="match status" value="1"/>
</dbReference>
<dbReference type="GO" id="GO:0042619">
    <property type="term" value="P:poly-hydroxybutyrate biosynthetic process"/>
    <property type="evidence" value="ECO:0007669"/>
    <property type="project" value="InterPro"/>
</dbReference>
<dbReference type="EC" id="2.3.1.-" evidence="5"/>
<evidence type="ECO:0000256" key="2">
    <source>
        <dbReference type="ARBA" id="ARBA00023315"/>
    </source>
</evidence>
<keyword evidence="1 5" id="KW-0808">Transferase</keyword>
<reference evidence="5" key="1">
    <citation type="submission" date="2022-12" db="EMBL/GenBank/DDBJ databases">
        <title>Paraconexibacter alkalitolerans sp. nov. and Baekduia alba sp. nov., isolated from soil and emended description of the genera Paraconexibacter (Chun et al., 2020) and Baekduia (An et al., 2020).</title>
        <authorList>
            <person name="Vieira S."/>
            <person name="Huber K.J."/>
            <person name="Geppert A."/>
            <person name="Wolf J."/>
            <person name="Neumann-Schaal M."/>
            <person name="Muesken M."/>
            <person name="Overmann J."/>
        </authorList>
    </citation>
    <scope>NUCLEOTIDE SEQUENCE</scope>
    <source>
        <strain evidence="5">AEG42_29</strain>
    </source>
</reference>
<dbReference type="PANTHER" id="PTHR36837">
    <property type="entry name" value="POLY(3-HYDROXYALKANOATE) POLYMERASE SUBUNIT PHAC"/>
    <property type="match status" value="1"/>
</dbReference>
<dbReference type="KEGG" id="parq:DSM112329_03794"/>
<dbReference type="InterPro" id="IPR051321">
    <property type="entry name" value="PHA/PHB_synthase"/>
</dbReference>
<keyword evidence="2 5" id="KW-0012">Acyltransferase</keyword>
<sequence length="561" mass="60334">MGGAALDVLLTDAAMGNPAQRIARQPGALVKTAARVGLRPDRVARRAASFTKDVAEITRGSSEIAPPRGDKRFADPAWQKNWLFRRVAQTYIAAGTHADGLIDDADLDWRADTMARFVTGNVHDLLSPTNFPWSNPAVLKETLDQGGANLVKGVRRAGRDIGARRLPAMVDTSRFEVGGNVAVTPGAVVLRTDVFELIQYAPTTARVRPVPLLMVPPTINKYYVLDLAPGRSMVEYLIAQGQQVFMISWRNPGAEQGHYDFDTYADAVVQAREAVAQICRQEQVHLAAACSGGIITSGLAGHLAATGKLDDSVASLTLLVCALDNARAGTASALAGRELAAAAVAESARKGYLDGKALANVFAWLRPNDLVWGYVINNYLMGKPPPAFDILYWNQDGVRLSAGLHRDFVHMALDNTMTKAGGMTVLGSPVDLRKVKLDAYVVAGLNDHIVPWENAYRGAKLFGGAPRFVLSTSGHIQALINPPTGWAGGGESRSNFRVSEELPDSEAEFVRDVPRTSGSWWGDHAKWLAARSGDLRPPRKTLGSTKHKPLAKAPGSYVHAA</sequence>
<dbReference type="GO" id="GO:0016746">
    <property type="term" value="F:acyltransferase activity"/>
    <property type="evidence" value="ECO:0007669"/>
    <property type="project" value="UniProtKB-KW"/>
</dbReference>
<evidence type="ECO:0000259" key="4">
    <source>
        <dbReference type="Pfam" id="PF07167"/>
    </source>
</evidence>
<dbReference type="AlphaFoldDB" id="A0AAU7AZ71"/>
<dbReference type="InterPro" id="IPR029058">
    <property type="entry name" value="AB_hydrolase_fold"/>
</dbReference>